<gene>
    <name evidence="1" type="ORF">V6N11_039169</name>
</gene>
<protein>
    <submittedName>
        <fullName evidence="1">Uncharacterized protein</fullName>
    </submittedName>
</protein>
<proteinExistence type="predicted"/>
<dbReference type="EMBL" id="JBBPBN010000013">
    <property type="protein sequence ID" value="KAK9026328.1"/>
    <property type="molecule type" value="Genomic_DNA"/>
</dbReference>
<organism evidence="1 2">
    <name type="scientific">Hibiscus sabdariffa</name>
    <name type="common">roselle</name>
    <dbReference type="NCBI Taxonomy" id="183260"/>
    <lineage>
        <taxon>Eukaryota</taxon>
        <taxon>Viridiplantae</taxon>
        <taxon>Streptophyta</taxon>
        <taxon>Embryophyta</taxon>
        <taxon>Tracheophyta</taxon>
        <taxon>Spermatophyta</taxon>
        <taxon>Magnoliopsida</taxon>
        <taxon>eudicotyledons</taxon>
        <taxon>Gunneridae</taxon>
        <taxon>Pentapetalae</taxon>
        <taxon>rosids</taxon>
        <taxon>malvids</taxon>
        <taxon>Malvales</taxon>
        <taxon>Malvaceae</taxon>
        <taxon>Malvoideae</taxon>
        <taxon>Hibiscus</taxon>
    </lineage>
</organism>
<accession>A0ABR2SM69</accession>
<name>A0ABR2SM69_9ROSI</name>
<evidence type="ECO:0000313" key="1">
    <source>
        <dbReference type="EMBL" id="KAK9026328.1"/>
    </source>
</evidence>
<dbReference type="Proteomes" id="UP001396334">
    <property type="component" value="Unassembled WGS sequence"/>
</dbReference>
<sequence>MRNSQPASVGEIVAMKGVLEDQQFMVDQPVLEKGQSSKSVSYAFVVSGDSGKAGNGVGLHGMDDVVVLNEDCVVDNSGSYPSIEFSERVHAMIDETPLLLGPEANLKPKLLNQSPLLKLFAAAADTARAPNEETLAPPTTVVDRRVRPSTATDNSAETNNAIRPMAKRRRFIDVELFSVTKRKRFNF</sequence>
<keyword evidence="2" id="KW-1185">Reference proteome</keyword>
<evidence type="ECO:0000313" key="2">
    <source>
        <dbReference type="Proteomes" id="UP001396334"/>
    </source>
</evidence>
<comment type="caution">
    <text evidence="1">The sequence shown here is derived from an EMBL/GenBank/DDBJ whole genome shotgun (WGS) entry which is preliminary data.</text>
</comment>
<reference evidence="1 2" key="1">
    <citation type="journal article" date="2024" name="G3 (Bethesda)">
        <title>Genome assembly of Hibiscus sabdariffa L. provides insights into metabolisms of medicinal natural products.</title>
        <authorList>
            <person name="Kim T."/>
        </authorList>
    </citation>
    <scope>NUCLEOTIDE SEQUENCE [LARGE SCALE GENOMIC DNA]</scope>
    <source>
        <strain evidence="1">TK-2024</strain>
        <tissue evidence="1">Old leaves</tissue>
    </source>
</reference>